<dbReference type="Gene3D" id="2.40.10.10">
    <property type="entry name" value="Trypsin-like serine proteases"/>
    <property type="match status" value="2"/>
</dbReference>
<keyword evidence="1" id="KW-1015">Disulfide bond</keyword>
<sequence length="167" mass="19089">MALVHFYGDTEGHRYQCGGFLVRDDFVMTAAHSFGSNMMVTLGAHNINHWENTQQDIPVLRAFPHQGYDAERLVNDIMLLKLKNMTQLTSAVQTIALPCDRDWVEPGQVCSVAVWGKMDAASFQSHFRRWIWKCRMSRSARISSMESMTTPSSCVLENLRPRRPLKV</sequence>
<accession>A0A8J5ZXP6</accession>
<dbReference type="CDD" id="cd00190">
    <property type="entry name" value="Tryp_SPc"/>
    <property type="match status" value="1"/>
</dbReference>
<dbReference type="PANTHER" id="PTHR24271">
    <property type="entry name" value="KALLIKREIN-RELATED"/>
    <property type="match status" value="1"/>
</dbReference>
<dbReference type="GO" id="GO:0005737">
    <property type="term" value="C:cytoplasm"/>
    <property type="evidence" value="ECO:0007669"/>
    <property type="project" value="TreeGrafter"/>
</dbReference>
<dbReference type="OrthoDB" id="5565075at2759"/>
<evidence type="ECO:0000259" key="2">
    <source>
        <dbReference type="PROSITE" id="PS50240"/>
    </source>
</evidence>
<dbReference type="AlphaFoldDB" id="A0A8J5ZXP6"/>
<dbReference type="EMBL" id="JAGFMF010012000">
    <property type="protein sequence ID" value="KAG8508737.1"/>
    <property type="molecule type" value="Genomic_DNA"/>
</dbReference>
<dbReference type="PRINTS" id="PR00722">
    <property type="entry name" value="CHYMOTRYPSIN"/>
</dbReference>
<dbReference type="Pfam" id="PF00089">
    <property type="entry name" value="Trypsin"/>
    <property type="match status" value="1"/>
</dbReference>
<dbReference type="InterPro" id="IPR043504">
    <property type="entry name" value="Peptidase_S1_PA_chymotrypsin"/>
</dbReference>
<gene>
    <name evidence="3" type="ORF">J0S82_010229</name>
</gene>
<evidence type="ECO:0000313" key="4">
    <source>
        <dbReference type="Proteomes" id="UP000700334"/>
    </source>
</evidence>
<dbReference type="PROSITE" id="PS50240">
    <property type="entry name" value="TRYPSIN_DOM"/>
    <property type="match status" value="1"/>
</dbReference>
<dbReference type="InterPro" id="IPR009003">
    <property type="entry name" value="Peptidase_S1_PA"/>
</dbReference>
<dbReference type="Proteomes" id="UP000700334">
    <property type="component" value="Unassembled WGS sequence"/>
</dbReference>
<comment type="caution">
    <text evidence="3">The sequence shown here is derived from an EMBL/GenBank/DDBJ whole genome shotgun (WGS) entry which is preliminary data.</text>
</comment>
<dbReference type="GO" id="GO:0004252">
    <property type="term" value="F:serine-type endopeptidase activity"/>
    <property type="evidence" value="ECO:0007669"/>
    <property type="project" value="InterPro"/>
</dbReference>
<protein>
    <submittedName>
        <fullName evidence="3">Granzyme-like protein 2</fullName>
    </submittedName>
</protein>
<evidence type="ECO:0000313" key="3">
    <source>
        <dbReference type="EMBL" id="KAG8508737.1"/>
    </source>
</evidence>
<proteinExistence type="predicted"/>
<feature type="domain" description="Peptidase S1" evidence="2">
    <location>
        <begin position="1"/>
        <end position="167"/>
    </location>
</feature>
<dbReference type="FunFam" id="2.40.10.10:FF:000005">
    <property type="entry name" value="Serine protease 37"/>
    <property type="match status" value="1"/>
</dbReference>
<organism evidence="3 4">
    <name type="scientific">Galemys pyrenaicus</name>
    <name type="common">Iberian desman</name>
    <name type="synonym">Pyrenean desman</name>
    <dbReference type="NCBI Taxonomy" id="202257"/>
    <lineage>
        <taxon>Eukaryota</taxon>
        <taxon>Metazoa</taxon>
        <taxon>Chordata</taxon>
        <taxon>Craniata</taxon>
        <taxon>Vertebrata</taxon>
        <taxon>Euteleostomi</taxon>
        <taxon>Mammalia</taxon>
        <taxon>Eutheria</taxon>
        <taxon>Laurasiatheria</taxon>
        <taxon>Eulipotyphla</taxon>
        <taxon>Talpidae</taxon>
        <taxon>Galemys</taxon>
    </lineage>
</organism>
<dbReference type="PANTHER" id="PTHR24271:SF22">
    <property type="entry name" value="MAST CELL PROTEASE 8"/>
    <property type="match status" value="1"/>
</dbReference>
<keyword evidence="4" id="KW-1185">Reference proteome</keyword>
<dbReference type="GO" id="GO:0006508">
    <property type="term" value="P:proteolysis"/>
    <property type="evidence" value="ECO:0007669"/>
    <property type="project" value="InterPro"/>
</dbReference>
<dbReference type="InterPro" id="IPR001254">
    <property type="entry name" value="Trypsin_dom"/>
</dbReference>
<dbReference type="SUPFAM" id="SSF50494">
    <property type="entry name" value="Trypsin-like serine proteases"/>
    <property type="match status" value="1"/>
</dbReference>
<name>A0A8J5ZXP6_GALPY</name>
<reference evidence="3" key="1">
    <citation type="journal article" date="2021" name="Evol. Appl.">
        <title>The genome of the Pyrenean desman and the effects of bottlenecks and inbreeding on the genomic landscape of an endangered species.</title>
        <authorList>
            <person name="Escoda L."/>
            <person name="Castresana J."/>
        </authorList>
    </citation>
    <scope>NUCLEOTIDE SEQUENCE</scope>
    <source>
        <strain evidence="3">IBE-C5619</strain>
    </source>
</reference>
<evidence type="ECO:0000256" key="1">
    <source>
        <dbReference type="ARBA" id="ARBA00023157"/>
    </source>
</evidence>
<dbReference type="SMART" id="SM00020">
    <property type="entry name" value="Tryp_SPc"/>
    <property type="match status" value="1"/>
</dbReference>
<dbReference type="InterPro" id="IPR001314">
    <property type="entry name" value="Peptidase_S1A"/>
</dbReference>